<evidence type="ECO:0000313" key="1">
    <source>
        <dbReference type="EMBL" id="MBI3127671.1"/>
    </source>
</evidence>
<organism evidence="1 2">
    <name type="scientific">Tectimicrobiota bacterium</name>
    <dbReference type="NCBI Taxonomy" id="2528274"/>
    <lineage>
        <taxon>Bacteria</taxon>
        <taxon>Pseudomonadati</taxon>
        <taxon>Nitrospinota/Tectimicrobiota group</taxon>
        <taxon>Candidatus Tectimicrobiota</taxon>
    </lineage>
</organism>
<comment type="caution">
    <text evidence="1">The sequence shown here is derived from an EMBL/GenBank/DDBJ whole genome shotgun (WGS) entry which is preliminary data.</text>
</comment>
<protein>
    <submittedName>
        <fullName evidence="1">Uncharacterized protein</fullName>
    </submittedName>
</protein>
<dbReference type="EMBL" id="JACPUR010000019">
    <property type="protein sequence ID" value="MBI3127671.1"/>
    <property type="molecule type" value="Genomic_DNA"/>
</dbReference>
<name>A0A932I1I1_UNCTE</name>
<gene>
    <name evidence="1" type="ORF">HYZ11_08725</name>
</gene>
<proteinExistence type="predicted"/>
<sequence length="84" mass="9223">MEIHAKEMGSPEEELLLCPRCGSSRLEPLPAGGAAGVPSWSLMTRFAAKCLACGRELHRSWEGRVRFRYVRSGAEAPLPEVQPT</sequence>
<dbReference type="AlphaFoldDB" id="A0A932I1I1"/>
<accession>A0A932I1I1</accession>
<evidence type="ECO:0000313" key="2">
    <source>
        <dbReference type="Proteomes" id="UP000782312"/>
    </source>
</evidence>
<dbReference type="Proteomes" id="UP000782312">
    <property type="component" value="Unassembled WGS sequence"/>
</dbReference>
<reference evidence="1" key="1">
    <citation type="submission" date="2020-07" db="EMBL/GenBank/DDBJ databases">
        <title>Huge and variable diversity of episymbiotic CPR bacteria and DPANN archaea in groundwater ecosystems.</title>
        <authorList>
            <person name="He C.Y."/>
            <person name="Keren R."/>
            <person name="Whittaker M."/>
            <person name="Farag I.F."/>
            <person name="Doudna J."/>
            <person name="Cate J.H.D."/>
            <person name="Banfield J.F."/>
        </authorList>
    </citation>
    <scope>NUCLEOTIDE SEQUENCE</scope>
    <source>
        <strain evidence="1">NC_groundwater_763_Ag_S-0.2um_68_21</strain>
    </source>
</reference>